<dbReference type="VEuPathDB" id="FungiDB:HMPREF1544_03945"/>
<feature type="domain" description="F-box" evidence="1">
    <location>
        <begin position="1"/>
        <end position="43"/>
    </location>
</feature>
<organism evidence="2 3">
    <name type="scientific">Mucor circinelloides f. circinelloides (strain 1006PhL)</name>
    <name type="common">Mucormycosis agent</name>
    <name type="synonym">Calyptromyces circinelloides</name>
    <dbReference type="NCBI Taxonomy" id="1220926"/>
    <lineage>
        <taxon>Eukaryota</taxon>
        <taxon>Fungi</taxon>
        <taxon>Fungi incertae sedis</taxon>
        <taxon>Mucoromycota</taxon>
        <taxon>Mucoromycotina</taxon>
        <taxon>Mucoromycetes</taxon>
        <taxon>Mucorales</taxon>
        <taxon>Mucorineae</taxon>
        <taxon>Mucoraceae</taxon>
        <taxon>Mucor</taxon>
    </lineage>
</organism>
<dbReference type="SUPFAM" id="SSF52047">
    <property type="entry name" value="RNI-like"/>
    <property type="match status" value="1"/>
</dbReference>
<reference evidence="3" key="1">
    <citation type="submission" date="2013-05" db="EMBL/GenBank/DDBJ databases">
        <title>The Genome sequence of Mucor circinelloides f. circinelloides 1006PhL.</title>
        <authorList>
            <consortium name="The Broad Institute Genomics Platform"/>
            <person name="Cuomo C."/>
            <person name="Earl A."/>
            <person name="Findley K."/>
            <person name="Lee S.C."/>
            <person name="Walker B."/>
            <person name="Young S."/>
            <person name="Zeng Q."/>
            <person name="Gargeya S."/>
            <person name="Fitzgerald M."/>
            <person name="Haas B."/>
            <person name="Abouelleil A."/>
            <person name="Allen A.W."/>
            <person name="Alvarado L."/>
            <person name="Arachchi H.M."/>
            <person name="Berlin A.M."/>
            <person name="Chapman S.B."/>
            <person name="Gainer-Dewar J."/>
            <person name="Goldberg J."/>
            <person name="Griggs A."/>
            <person name="Gujja S."/>
            <person name="Hansen M."/>
            <person name="Howarth C."/>
            <person name="Imamovic A."/>
            <person name="Ireland A."/>
            <person name="Larimer J."/>
            <person name="McCowan C."/>
            <person name="Murphy C."/>
            <person name="Pearson M."/>
            <person name="Poon T.W."/>
            <person name="Priest M."/>
            <person name="Roberts A."/>
            <person name="Saif S."/>
            <person name="Shea T."/>
            <person name="Sisk P."/>
            <person name="Sykes S."/>
            <person name="Wortman J."/>
            <person name="Nusbaum C."/>
            <person name="Birren B."/>
        </authorList>
    </citation>
    <scope>NUCLEOTIDE SEQUENCE [LARGE SCALE GENOMIC DNA]</scope>
    <source>
        <strain evidence="3">1006PhL</strain>
    </source>
</reference>
<dbReference type="InterPro" id="IPR036047">
    <property type="entry name" value="F-box-like_dom_sf"/>
</dbReference>
<dbReference type="Gene3D" id="3.80.10.10">
    <property type="entry name" value="Ribonuclease Inhibitor"/>
    <property type="match status" value="1"/>
</dbReference>
<dbReference type="OrthoDB" id="2227589at2759"/>
<dbReference type="InterPro" id="IPR001810">
    <property type="entry name" value="F-box_dom"/>
</dbReference>
<dbReference type="SMART" id="SM00256">
    <property type="entry name" value="FBOX"/>
    <property type="match status" value="1"/>
</dbReference>
<accession>S2KA64</accession>
<dbReference type="AlphaFoldDB" id="S2KA64"/>
<dbReference type="SUPFAM" id="SSF81383">
    <property type="entry name" value="F-box domain"/>
    <property type="match status" value="1"/>
</dbReference>
<name>S2KA64_MUCC1</name>
<dbReference type="EMBL" id="KE123938">
    <property type="protein sequence ID" value="EPB89205.1"/>
    <property type="molecule type" value="Genomic_DNA"/>
</dbReference>
<dbReference type="PROSITE" id="PS50181">
    <property type="entry name" value="FBOX"/>
    <property type="match status" value="1"/>
</dbReference>
<dbReference type="Pfam" id="PF12937">
    <property type="entry name" value="F-box-like"/>
    <property type="match status" value="1"/>
</dbReference>
<gene>
    <name evidence="2" type="ORF">HMPREF1544_03945</name>
</gene>
<sequence length="586" mass="67551">MIVLPIELLSCIFEHANKQDQLVCQFVCRSWHVPAKRAFYSKITIEEKHDDLNFNNLFRFKKFIECISSDGYLLPAPGQFILSLVIRFEIALETKFMPTNADFQHLATACPNLQELQFPSNMFWNNVMSIDNQQHWKRLRKVPQFKVMADKQSLDKFLYFKSTLSYLHITEWQSSKQHFNAMIKSFTHLETLKITTRQCFTGLYDIIPTLMECPNITQLIMTLSTTAPTTNNSVLVPKLRQLKLTSDTLHPQLIHTITHQFPQLQKLALHFSQPTNGVFGWSDDLQMAMVHMMRFLSCLNQAHLDLFVPNYAIMHHLVRQFYHSKSRPKLYISYGSCSSFTTGQPDLVYHKEETASNTATGRLSLRYQGHLPAGMEVNDLPHMVLLQDNGYLLDQLSIQLPSSFLGHTQSTESILTSYCPNLRVFNLVQGSFDMESSIQDETLLSNHHQLTFVSMERSLITSPASLYNFSKMYATSLYYLKLDKCSFSTDLSMGNINSIHMPFTRFKKLVIAQDYSTTDTVLVSVFEKKAQCTTLYYYMTQTEQLVPIASNVLEEYHFEVPPVSLSIVCYSLDQLQLNTCHQVLLK</sequence>
<evidence type="ECO:0000259" key="1">
    <source>
        <dbReference type="PROSITE" id="PS50181"/>
    </source>
</evidence>
<dbReference type="InterPro" id="IPR032675">
    <property type="entry name" value="LRR_dom_sf"/>
</dbReference>
<protein>
    <recommendedName>
        <fullName evidence="1">F-box domain-containing protein</fullName>
    </recommendedName>
</protein>
<dbReference type="InParanoid" id="S2KA64"/>
<dbReference type="Proteomes" id="UP000014254">
    <property type="component" value="Unassembled WGS sequence"/>
</dbReference>
<dbReference type="PANTHER" id="PTHR38926">
    <property type="entry name" value="F-BOX DOMAIN CONTAINING PROTEIN, EXPRESSED"/>
    <property type="match status" value="1"/>
</dbReference>
<evidence type="ECO:0000313" key="3">
    <source>
        <dbReference type="Proteomes" id="UP000014254"/>
    </source>
</evidence>
<dbReference type="PANTHER" id="PTHR38926:SF72">
    <property type="entry name" value="IM:7136021-RELATED"/>
    <property type="match status" value="1"/>
</dbReference>
<dbReference type="OMA" id="TITHQFP"/>
<proteinExistence type="predicted"/>
<keyword evidence="3" id="KW-1185">Reference proteome</keyword>
<evidence type="ECO:0000313" key="2">
    <source>
        <dbReference type="EMBL" id="EPB89205.1"/>
    </source>
</evidence>